<dbReference type="SUPFAM" id="SSF50998">
    <property type="entry name" value="Quinoprotein alcohol dehydrogenase-like"/>
    <property type="match status" value="1"/>
</dbReference>
<keyword evidence="1" id="KW-1133">Transmembrane helix</keyword>
<dbReference type="Pfam" id="PF01011">
    <property type="entry name" value="PQQ"/>
    <property type="match status" value="1"/>
</dbReference>
<evidence type="ECO:0000313" key="3">
    <source>
        <dbReference type="EMBL" id="MEY2343850.1"/>
    </source>
</evidence>
<sequence length="109" mass="11842">MTCRGVAYYNQNNSAEFAKSLEVRQPSISDECPEKVFLPVNDGRLIAVNAQTGNACRDFGQNGEINLLASMPYAYLGGYNPTSPLSSPVILLSLVALLLITYQLKSLLV</sequence>
<name>A0ABD5LR75_PROMI</name>
<gene>
    <name evidence="3" type="ORF">I3679_005025</name>
</gene>
<feature type="domain" description="Pyrrolo-quinoline quinone repeat" evidence="2">
    <location>
        <begin position="2"/>
        <end position="84"/>
    </location>
</feature>
<accession>A0ABD5LR75</accession>
<evidence type="ECO:0000256" key="1">
    <source>
        <dbReference type="SAM" id="Phobius"/>
    </source>
</evidence>
<evidence type="ECO:0000259" key="2">
    <source>
        <dbReference type="Pfam" id="PF01011"/>
    </source>
</evidence>
<comment type="caution">
    <text evidence="3">The sequence shown here is derived from an EMBL/GenBank/DDBJ whole genome shotgun (WGS) entry which is preliminary data.</text>
</comment>
<keyword evidence="1" id="KW-0472">Membrane</keyword>
<organism evidence="3">
    <name type="scientific">Proteus mirabilis</name>
    <dbReference type="NCBI Taxonomy" id="584"/>
    <lineage>
        <taxon>Bacteria</taxon>
        <taxon>Pseudomonadati</taxon>
        <taxon>Pseudomonadota</taxon>
        <taxon>Gammaproteobacteria</taxon>
        <taxon>Enterobacterales</taxon>
        <taxon>Morganellaceae</taxon>
        <taxon>Proteus</taxon>
    </lineage>
</organism>
<dbReference type="Gene3D" id="2.140.10.10">
    <property type="entry name" value="Quinoprotein alcohol dehydrogenase-like superfamily"/>
    <property type="match status" value="1"/>
</dbReference>
<protein>
    <recommendedName>
        <fullName evidence="2">Pyrrolo-quinoline quinone repeat domain-containing protein</fullName>
    </recommendedName>
</protein>
<dbReference type="InterPro" id="IPR002372">
    <property type="entry name" value="PQQ_rpt_dom"/>
</dbReference>
<feature type="transmembrane region" description="Helical" evidence="1">
    <location>
        <begin position="85"/>
        <end position="104"/>
    </location>
</feature>
<keyword evidence="1" id="KW-0812">Transmembrane</keyword>
<proteinExistence type="predicted"/>
<reference evidence="3" key="1">
    <citation type="submission" date="2021-05" db="EMBL/GenBank/DDBJ databases">
        <title>First report of NDM-5 and VEB-6 producing Proteus mirabilis isolated from blood of a sepsis patient in Kolkata, India.</title>
        <authorList>
            <person name="Halder G."/>
            <person name="Chaudhuri B."/>
            <person name="Dutta S."/>
        </authorList>
    </citation>
    <scope>NUCLEOTIDE SEQUENCE [LARGE SCALE GENOMIC DNA]</scope>
    <source>
        <strain evidence="3">7049</strain>
    </source>
</reference>
<dbReference type="AlphaFoldDB" id="A0ABD5LR75"/>
<dbReference type="EMBL" id="JADQCH020000001">
    <property type="protein sequence ID" value="MEY2343850.1"/>
    <property type="molecule type" value="Genomic_DNA"/>
</dbReference>
<dbReference type="InterPro" id="IPR011047">
    <property type="entry name" value="Quinoprotein_ADH-like_sf"/>
</dbReference>